<keyword evidence="2 4" id="KW-0802">TPR repeat</keyword>
<dbReference type="EMBL" id="JAIFRP010000001">
    <property type="protein sequence ID" value="KAK2589314.1"/>
    <property type="molecule type" value="Genomic_DNA"/>
</dbReference>
<feature type="coiled-coil region" evidence="5">
    <location>
        <begin position="206"/>
        <end position="233"/>
    </location>
</feature>
<dbReference type="CDD" id="cd21380">
    <property type="entry name" value="CTWD_Cns1"/>
    <property type="match status" value="1"/>
</dbReference>
<dbReference type="InterPro" id="IPR019734">
    <property type="entry name" value="TPR_rpt"/>
</dbReference>
<comment type="similarity">
    <text evidence="3">Belongs to the TTC4 family.</text>
</comment>
<dbReference type="GO" id="GO:0006457">
    <property type="term" value="P:protein folding"/>
    <property type="evidence" value="ECO:0007669"/>
    <property type="project" value="TreeGrafter"/>
</dbReference>
<evidence type="ECO:0000256" key="5">
    <source>
        <dbReference type="SAM" id="Coils"/>
    </source>
</evidence>
<dbReference type="Pfam" id="PF18972">
    <property type="entry name" value="Wheel"/>
    <property type="match status" value="1"/>
</dbReference>
<reference evidence="7" key="2">
    <citation type="journal article" date="2023" name="Commun. Biol.">
        <title>Intrasexual cuticular hydrocarbon dimorphism in a wasp sheds light on hydrocarbon biosynthesis genes in Hymenoptera.</title>
        <authorList>
            <person name="Moris V.C."/>
            <person name="Podsiadlowski L."/>
            <person name="Martin S."/>
            <person name="Oeyen J.P."/>
            <person name="Donath A."/>
            <person name="Petersen M."/>
            <person name="Wilbrandt J."/>
            <person name="Misof B."/>
            <person name="Liedtke D."/>
            <person name="Thamm M."/>
            <person name="Scheiner R."/>
            <person name="Schmitt T."/>
            <person name="Niehuis O."/>
        </authorList>
    </citation>
    <scope>NUCLEOTIDE SEQUENCE</scope>
    <source>
        <strain evidence="7">GBR_01_08_01A</strain>
    </source>
</reference>
<dbReference type="GO" id="GO:0005829">
    <property type="term" value="C:cytosol"/>
    <property type="evidence" value="ECO:0007669"/>
    <property type="project" value="TreeGrafter"/>
</dbReference>
<feature type="domain" description="Cns1/TTC4 wheel" evidence="6">
    <location>
        <begin position="274"/>
        <end position="378"/>
    </location>
</feature>
<keyword evidence="8" id="KW-1185">Reference proteome</keyword>
<dbReference type="AlphaFoldDB" id="A0AAD9S0I2"/>
<evidence type="ECO:0000256" key="4">
    <source>
        <dbReference type="PROSITE-ProRule" id="PRU00339"/>
    </source>
</evidence>
<evidence type="ECO:0000256" key="1">
    <source>
        <dbReference type="ARBA" id="ARBA00022737"/>
    </source>
</evidence>
<feature type="repeat" description="TPR" evidence="4">
    <location>
        <begin position="129"/>
        <end position="162"/>
    </location>
</feature>
<evidence type="ECO:0000256" key="3">
    <source>
        <dbReference type="ARBA" id="ARBA00023602"/>
    </source>
</evidence>
<reference evidence="7" key="1">
    <citation type="submission" date="2021-08" db="EMBL/GenBank/DDBJ databases">
        <authorList>
            <person name="Misof B."/>
            <person name="Oliver O."/>
            <person name="Podsiadlowski L."/>
            <person name="Donath A."/>
            <person name="Peters R."/>
            <person name="Mayer C."/>
            <person name="Rust J."/>
            <person name="Gunkel S."/>
            <person name="Lesny P."/>
            <person name="Martin S."/>
            <person name="Oeyen J.P."/>
            <person name="Petersen M."/>
            <person name="Panagiotis P."/>
            <person name="Wilbrandt J."/>
            <person name="Tanja T."/>
        </authorList>
    </citation>
    <scope>NUCLEOTIDE SEQUENCE</scope>
    <source>
        <strain evidence="7">GBR_01_08_01A</strain>
        <tissue evidence="7">Thorax + abdomen</tissue>
    </source>
</reference>
<dbReference type="GO" id="GO:0051879">
    <property type="term" value="F:Hsp90 protein binding"/>
    <property type="evidence" value="ECO:0007669"/>
    <property type="project" value="InterPro"/>
</dbReference>
<dbReference type="GO" id="GO:0005634">
    <property type="term" value="C:nucleus"/>
    <property type="evidence" value="ECO:0007669"/>
    <property type="project" value="TreeGrafter"/>
</dbReference>
<keyword evidence="5" id="KW-0175">Coiled coil</keyword>
<proteinExistence type="inferred from homology"/>
<organism evidence="7 8">
    <name type="scientific">Odynerus spinipes</name>
    <dbReference type="NCBI Taxonomy" id="1348599"/>
    <lineage>
        <taxon>Eukaryota</taxon>
        <taxon>Metazoa</taxon>
        <taxon>Ecdysozoa</taxon>
        <taxon>Arthropoda</taxon>
        <taxon>Hexapoda</taxon>
        <taxon>Insecta</taxon>
        <taxon>Pterygota</taxon>
        <taxon>Neoptera</taxon>
        <taxon>Endopterygota</taxon>
        <taxon>Hymenoptera</taxon>
        <taxon>Apocrita</taxon>
        <taxon>Aculeata</taxon>
        <taxon>Vespoidea</taxon>
        <taxon>Vespidae</taxon>
        <taxon>Eumeninae</taxon>
        <taxon>Odynerus</taxon>
    </lineage>
</organism>
<accession>A0AAD9S0I2</accession>
<dbReference type="PANTHER" id="PTHR46035:SF1">
    <property type="entry name" value="TETRATRICOPEPTIDE REPEAT PROTEIN 4"/>
    <property type="match status" value="1"/>
</dbReference>
<evidence type="ECO:0000256" key="2">
    <source>
        <dbReference type="ARBA" id="ARBA00022803"/>
    </source>
</evidence>
<dbReference type="InterPro" id="IPR011990">
    <property type="entry name" value="TPR-like_helical_dom_sf"/>
</dbReference>
<dbReference type="InterPro" id="IPR044059">
    <property type="entry name" value="Csn1/TTC4_wheel"/>
</dbReference>
<dbReference type="PANTHER" id="PTHR46035">
    <property type="entry name" value="TETRATRICOPEPTIDE REPEAT PROTEIN 4"/>
    <property type="match status" value="1"/>
</dbReference>
<evidence type="ECO:0000313" key="7">
    <source>
        <dbReference type="EMBL" id="KAK2589314.1"/>
    </source>
</evidence>
<dbReference type="SMART" id="SM00028">
    <property type="entry name" value="TPR"/>
    <property type="match status" value="3"/>
</dbReference>
<evidence type="ECO:0000313" key="8">
    <source>
        <dbReference type="Proteomes" id="UP001258017"/>
    </source>
</evidence>
<dbReference type="GO" id="GO:0030544">
    <property type="term" value="F:Hsp70 protein binding"/>
    <property type="evidence" value="ECO:0007669"/>
    <property type="project" value="TreeGrafter"/>
</dbReference>
<keyword evidence="1" id="KW-0677">Repeat</keyword>
<evidence type="ECO:0000259" key="6">
    <source>
        <dbReference type="Pfam" id="PF18972"/>
    </source>
</evidence>
<dbReference type="Proteomes" id="UP001258017">
    <property type="component" value="Unassembled WGS sequence"/>
</dbReference>
<dbReference type="SUPFAM" id="SSF48452">
    <property type="entry name" value="TPR-like"/>
    <property type="match status" value="1"/>
</dbReference>
<gene>
    <name evidence="7" type="ORF">KPH14_007864</name>
</gene>
<dbReference type="Gene3D" id="1.25.40.10">
    <property type="entry name" value="Tetratricopeptide repeat domain"/>
    <property type="match status" value="1"/>
</dbReference>
<comment type="caution">
    <text evidence="7">The sequence shown here is derived from an EMBL/GenBank/DDBJ whole genome shotgun (WGS) entry which is preliminary data.</text>
</comment>
<protein>
    <recommendedName>
        <fullName evidence="6">Cns1/TTC4 wheel domain-containing protein</fullName>
    </recommendedName>
</protein>
<name>A0AAD9S0I2_9HYME</name>
<dbReference type="PROSITE" id="PS50005">
    <property type="entry name" value="TPR"/>
    <property type="match status" value="1"/>
</dbReference>
<sequence length="396" mass="46626">MEDKSSKKVWTEEERLELASKLDAELDDYINQLEKKTYTEGWPEDRWQEEMEKHPFFIKKMPEPGEELSPLMEGLQQLKYSTDENTPEELANNYKEDGNFNYKHKKYRMAIISYTEGIKTKCKDQELMAQLYNNRAASHYMLKNYRSSLNDSKQALKLKPNYVKSVERAATCCFHIKDYDQCIELCDRILDCCSNDKTALDLKTRAITAKKNLQRDRRKQEKAEKKVRMEEEKLLSVIKSRGINLESLDGEKVPNLKDLESRAPQVMQSKVHLDENDRLVWPVIFLYPEVQETDFVQNFHEDITIKEQLEELFRESPEWDTKHRYTPDNIVVYFEGKDKTSLYLIDVSKSLGEILMDERFVVRGGTPAFLVFVRDSKAEARFLATYSVPEKECKNK</sequence>